<dbReference type="AlphaFoldDB" id="A0A195FNS5"/>
<dbReference type="EMBL" id="KQ981382">
    <property type="protein sequence ID" value="KYN42066.1"/>
    <property type="molecule type" value="Genomic_DNA"/>
</dbReference>
<dbReference type="Proteomes" id="UP000078541">
    <property type="component" value="Unassembled WGS sequence"/>
</dbReference>
<name>A0A195FNS5_9HYME</name>
<feature type="compositionally biased region" description="Basic residues" evidence="1">
    <location>
        <begin position="230"/>
        <end position="253"/>
    </location>
</feature>
<evidence type="ECO:0000256" key="1">
    <source>
        <dbReference type="SAM" id="MobiDB-lite"/>
    </source>
</evidence>
<accession>A0A195FNS5</accession>
<feature type="region of interest" description="Disordered" evidence="1">
    <location>
        <begin position="230"/>
        <end position="297"/>
    </location>
</feature>
<reference evidence="2 3" key="1">
    <citation type="submission" date="2016-03" db="EMBL/GenBank/DDBJ databases">
        <title>Trachymyrmex septentrionalis WGS genome.</title>
        <authorList>
            <person name="Nygaard S."/>
            <person name="Hu H."/>
            <person name="Boomsma J."/>
            <person name="Zhang G."/>
        </authorList>
    </citation>
    <scope>NUCLEOTIDE SEQUENCE [LARGE SCALE GENOMIC DNA]</scope>
    <source>
        <strain evidence="2">Tsep2-gDNA-1</strain>
        <tissue evidence="2">Whole body</tissue>
    </source>
</reference>
<evidence type="ECO:0000313" key="3">
    <source>
        <dbReference type="Proteomes" id="UP000078541"/>
    </source>
</evidence>
<organism evidence="2 3">
    <name type="scientific">Trachymyrmex septentrionalis</name>
    <dbReference type="NCBI Taxonomy" id="34720"/>
    <lineage>
        <taxon>Eukaryota</taxon>
        <taxon>Metazoa</taxon>
        <taxon>Ecdysozoa</taxon>
        <taxon>Arthropoda</taxon>
        <taxon>Hexapoda</taxon>
        <taxon>Insecta</taxon>
        <taxon>Pterygota</taxon>
        <taxon>Neoptera</taxon>
        <taxon>Endopterygota</taxon>
        <taxon>Hymenoptera</taxon>
        <taxon>Apocrita</taxon>
        <taxon>Aculeata</taxon>
        <taxon>Formicoidea</taxon>
        <taxon>Formicidae</taxon>
        <taxon>Myrmicinae</taxon>
        <taxon>Trachymyrmex</taxon>
    </lineage>
</organism>
<keyword evidence="3" id="KW-1185">Reference proteome</keyword>
<feature type="compositionally biased region" description="Basic and acidic residues" evidence="1">
    <location>
        <begin position="254"/>
        <end position="263"/>
    </location>
</feature>
<evidence type="ECO:0000313" key="2">
    <source>
        <dbReference type="EMBL" id="KYN42066.1"/>
    </source>
</evidence>
<feature type="compositionally biased region" description="Basic and acidic residues" evidence="1">
    <location>
        <begin position="271"/>
        <end position="297"/>
    </location>
</feature>
<gene>
    <name evidence="2" type="ORF">ALC56_03204</name>
</gene>
<sequence length="297" mass="33884">MQAKQNIGPRVVRIGMIKGKESPAIGRRVIKTSRYPLAPDEDVRRLTRTMNTRFTSGEKIAVGEDGGRKRRISSFLRFVPTKVDRADQHVAASSSIFVKIKGNTSMSIRTISFTRKRKSTDNDNHANKTSGCRIFGCASVSETRARARETGGESPCRPRSERIRAMPCNVPRSYPVPDAQSYGFALGTLLSDRASGNRISKVLACTCKRDARGDSNDDRVEIRPVRITKKTEKKKKKKRTTKKKKNKKTKIKSSWKERDERTYNLHKIKRDRVVQQEEKLGGERESERERERSSWSR</sequence>
<protein>
    <submittedName>
        <fullName evidence="2">Uncharacterized protein</fullName>
    </submittedName>
</protein>
<proteinExistence type="predicted"/>